<dbReference type="PANTHER" id="PTHR10110:SF86">
    <property type="entry name" value="SODIUM_HYDROGEN EXCHANGER 7"/>
    <property type="match status" value="1"/>
</dbReference>
<evidence type="ECO:0000313" key="8">
    <source>
        <dbReference type="EMBL" id="GEX58850.1"/>
    </source>
</evidence>
<evidence type="ECO:0000256" key="4">
    <source>
        <dbReference type="ARBA" id="ARBA00022538"/>
    </source>
</evidence>
<reference evidence="8" key="1">
    <citation type="journal article" date="2019" name="Sci. Rep.">
        <title>Draft genome of Tanacetum cinerariifolium, the natural source of mosquito coil.</title>
        <authorList>
            <person name="Yamashiro T."/>
            <person name="Shiraishi A."/>
            <person name="Satake H."/>
            <person name="Nakayama K."/>
        </authorList>
    </citation>
    <scope>NUCLEOTIDE SEQUENCE</scope>
</reference>
<sequence length="364" mass="40634">KLKRNPFSLLPNLHNSCIHERLIGCLEEIKSVWGCLILLLSRAIVVGLLYPFLNCFGYSLDWKEAIVLVWSGLRGPVALSLPLSLKGHLMDFTKYEMMSKALEAFGDLVDGEELGPADWPTVKKYTRCLHDAGECNYPHTALENVECMHLADIRIQFLHGVQAAYWVMLEEGRINQYAANILIQSIDGALDLVSAEPLCDWNGLKSDVQFPKSSQVSANMHIFPKACDLHLSAKLKQGLGSTTRECSSLMSWPERHSTKSRLHLEHPSKIDQHRNNFSARAMQLSLYGKHGKPPKKPSLRVSRSYTGVSPTESRRLISVKSEGPYTVRKNVNVGEISESLIAPRENSGIIDTSEMDYSSDESGA</sequence>
<dbReference type="EMBL" id="BKCJ010117374">
    <property type="protein sequence ID" value="GEX58850.1"/>
    <property type="molecule type" value="Genomic_DNA"/>
</dbReference>
<dbReference type="GO" id="GO:0051453">
    <property type="term" value="P:regulation of intracellular pH"/>
    <property type="evidence" value="ECO:0007669"/>
    <property type="project" value="TreeGrafter"/>
</dbReference>
<gene>
    <name evidence="8" type="ORF">Tci_330825</name>
</gene>
<dbReference type="PANTHER" id="PTHR10110">
    <property type="entry name" value="SODIUM/HYDROGEN EXCHANGER"/>
    <property type="match status" value="1"/>
</dbReference>
<feature type="compositionally biased region" description="Basic residues" evidence="7">
    <location>
        <begin position="289"/>
        <end position="298"/>
    </location>
</feature>
<dbReference type="GO" id="GO:0015386">
    <property type="term" value="F:potassium:proton antiporter activity"/>
    <property type="evidence" value="ECO:0007669"/>
    <property type="project" value="TreeGrafter"/>
</dbReference>
<proteinExistence type="predicted"/>
<accession>A0A699H818</accession>
<dbReference type="GO" id="GO:0005886">
    <property type="term" value="C:plasma membrane"/>
    <property type="evidence" value="ECO:0007669"/>
    <property type="project" value="UniProtKB-SubCell"/>
</dbReference>
<evidence type="ECO:0000256" key="2">
    <source>
        <dbReference type="ARBA" id="ARBA00022448"/>
    </source>
</evidence>
<dbReference type="GO" id="GO:0009941">
    <property type="term" value="C:chloroplast envelope"/>
    <property type="evidence" value="ECO:0007669"/>
    <property type="project" value="TreeGrafter"/>
</dbReference>
<evidence type="ECO:0000256" key="3">
    <source>
        <dbReference type="ARBA" id="ARBA00022475"/>
    </source>
</evidence>
<evidence type="ECO:0000256" key="5">
    <source>
        <dbReference type="ARBA" id="ARBA00022958"/>
    </source>
</evidence>
<dbReference type="GO" id="GO:0015385">
    <property type="term" value="F:sodium:proton antiporter activity"/>
    <property type="evidence" value="ECO:0007669"/>
    <property type="project" value="InterPro"/>
</dbReference>
<feature type="region of interest" description="Disordered" evidence="7">
    <location>
        <begin position="287"/>
        <end position="307"/>
    </location>
</feature>
<keyword evidence="3" id="KW-0472">Membrane</keyword>
<organism evidence="8">
    <name type="scientific">Tanacetum cinerariifolium</name>
    <name type="common">Dalmatian daisy</name>
    <name type="synonym">Chrysanthemum cinerariifolium</name>
    <dbReference type="NCBI Taxonomy" id="118510"/>
    <lineage>
        <taxon>Eukaryota</taxon>
        <taxon>Viridiplantae</taxon>
        <taxon>Streptophyta</taxon>
        <taxon>Embryophyta</taxon>
        <taxon>Tracheophyta</taxon>
        <taxon>Spermatophyta</taxon>
        <taxon>Magnoliopsida</taxon>
        <taxon>eudicotyledons</taxon>
        <taxon>Gunneridae</taxon>
        <taxon>Pentapetalae</taxon>
        <taxon>asterids</taxon>
        <taxon>campanulids</taxon>
        <taxon>Asterales</taxon>
        <taxon>Asteraceae</taxon>
        <taxon>Asteroideae</taxon>
        <taxon>Anthemideae</taxon>
        <taxon>Anthemidinae</taxon>
        <taxon>Tanacetum</taxon>
    </lineage>
</organism>
<evidence type="ECO:0000256" key="6">
    <source>
        <dbReference type="ARBA" id="ARBA00023065"/>
    </source>
</evidence>
<dbReference type="InterPro" id="IPR018422">
    <property type="entry name" value="Cation/H_exchanger_CPA1"/>
</dbReference>
<evidence type="ECO:0000256" key="7">
    <source>
        <dbReference type="SAM" id="MobiDB-lite"/>
    </source>
</evidence>
<comment type="caution">
    <text evidence="8">The sequence shown here is derived from an EMBL/GenBank/DDBJ whole genome shotgun (WGS) entry which is preliminary data.</text>
</comment>
<keyword evidence="2" id="KW-0813">Transport</keyword>
<name>A0A699H818_TANCI</name>
<evidence type="ECO:0000256" key="1">
    <source>
        <dbReference type="ARBA" id="ARBA00004651"/>
    </source>
</evidence>
<keyword evidence="6" id="KW-0406">Ion transport</keyword>
<comment type="subcellular location">
    <subcellularLocation>
        <location evidence="1">Cell membrane</location>
        <topology evidence="1">Multi-pass membrane protein</topology>
    </subcellularLocation>
</comment>
<keyword evidence="4" id="KW-0633">Potassium transport</keyword>
<dbReference type="AlphaFoldDB" id="A0A699H818"/>
<dbReference type="GO" id="GO:0098719">
    <property type="term" value="P:sodium ion import across plasma membrane"/>
    <property type="evidence" value="ECO:0007669"/>
    <property type="project" value="TreeGrafter"/>
</dbReference>
<feature type="non-terminal residue" evidence="8">
    <location>
        <position position="1"/>
    </location>
</feature>
<keyword evidence="5" id="KW-0630">Potassium</keyword>
<keyword evidence="3" id="KW-1003">Cell membrane</keyword>
<protein>
    <submittedName>
        <fullName evidence="8">Putative plasma membrane Na(+) /H(+) antiporter</fullName>
    </submittedName>
</protein>